<gene>
    <name evidence="4" type="ORF">IPN02_17905</name>
</gene>
<evidence type="ECO:0000259" key="3">
    <source>
        <dbReference type="PROSITE" id="PS51186"/>
    </source>
</evidence>
<dbReference type="PANTHER" id="PTHR43877">
    <property type="entry name" value="AMINOALKYLPHOSPHONATE N-ACETYLTRANSFERASE-RELATED-RELATED"/>
    <property type="match status" value="1"/>
</dbReference>
<dbReference type="InterPro" id="IPR050832">
    <property type="entry name" value="Bact_Acetyltransf"/>
</dbReference>
<comment type="caution">
    <text evidence="4">The sequence shown here is derived from an EMBL/GenBank/DDBJ whole genome shotgun (WGS) entry which is preliminary data.</text>
</comment>
<proteinExistence type="predicted"/>
<evidence type="ECO:0000256" key="2">
    <source>
        <dbReference type="ARBA" id="ARBA00023315"/>
    </source>
</evidence>
<keyword evidence="2" id="KW-0012">Acyltransferase</keyword>
<dbReference type="SUPFAM" id="SSF55729">
    <property type="entry name" value="Acyl-CoA N-acyltransferases (Nat)"/>
    <property type="match status" value="1"/>
</dbReference>
<name>A0A936NES4_9ACTN</name>
<evidence type="ECO:0000313" key="4">
    <source>
        <dbReference type="EMBL" id="MBK9298660.1"/>
    </source>
</evidence>
<dbReference type="PROSITE" id="PS51186">
    <property type="entry name" value="GNAT"/>
    <property type="match status" value="1"/>
</dbReference>
<organism evidence="4 5">
    <name type="scientific">Candidatus Neomicrothrix subdominans</name>
    <dbReference type="NCBI Taxonomy" id="2954438"/>
    <lineage>
        <taxon>Bacteria</taxon>
        <taxon>Bacillati</taxon>
        <taxon>Actinomycetota</taxon>
        <taxon>Acidimicrobiia</taxon>
        <taxon>Acidimicrobiales</taxon>
        <taxon>Microthrixaceae</taxon>
        <taxon>Candidatus Neomicrothrix</taxon>
    </lineage>
</organism>
<dbReference type="GO" id="GO:0016747">
    <property type="term" value="F:acyltransferase activity, transferring groups other than amino-acyl groups"/>
    <property type="evidence" value="ECO:0007669"/>
    <property type="project" value="InterPro"/>
</dbReference>
<dbReference type="InterPro" id="IPR000182">
    <property type="entry name" value="GNAT_dom"/>
</dbReference>
<evidence type="ECO:0000313" key="5">
    <source>
        <dbReference type="Proteomes" id="UP000727993"/>
    </source>
</evidence>
<feature type="domain" description="N-acetyltransferase" evidence="3">
    <location>
        <begin position="1"/>
        <end position="137"/>
    </location>
</feature>
<evidence type="ECO:0000256" key="1">
    <source>
        <dbReference type="ARBA" id="ARBA00022679"/>
    </source>
</evidence>
<accession>A0A936NES4</accession>
<reference evidence="4 5" key="1">
    <citation type="submission" date="2020-10" db="EMBL/GenBank/DDBJ databases">
        <title>Connecting structure to function with the recovery of over 1000 high-quality activated sludge metagenome-assembled genomes encoding full-length rRNA genes using long-read sequencing.</title>
        <authorList>
            <person name="Singleton C.M."/>
            <person name="Petriglieri F."/>
            <person name="Kristensen J.M."/>
            <person name="Kirkegaard R.H."/>
            <person name="Michaelsen T.Y."/>
            <person name="Andersen M.H."/>
            <person name="Karst S.M."/>
            <person name="Dueholm M.S."/>
            <person name="Nielsen P.H."/>
            <person name="Albertsen M."/>
        </authorList>
    </citation>
    <scope>NUCLEOTIDE SEQUENCE [LARGE SCALE GENOMIC DNA]</scope>
    <source>
        <strain evidence="4">Lyne_18-Q3-R50-59_MAXAC.006</strain>
    </source>
</reference>
<dbReference type="Gene3D" id="3.40.630.30">
    <property type="match status" value="1"/>
</dbReference>
<sequence length="137" mass="14940">MELRPLTIDDVDAVLAAGHLFDAPPTREWTRRFLERDGHHLVLAEEDGRALGFVSGMEITHPDKGTEMLLYELGVDGAARRRGVGRALCEALAERARAVGCYGMWVPMSTTNEAAAATYRAAGAQPAQEATIAVWEF</sequence>
<dbReference type="Proteomes" id="UP000727993">
    <property type="component" value="Unassembled WGS sequence"/>
</dbReference>
<dbReference type="InterPro" id="IPR016181">
    <property type="entry name" value="Acyl_CoA_acyltransferase"/>
</dbReference>
<dbReference type="Pfam" id="PF00583">
    <property type="entry name" value="Acetyltransf_1"/>
    <property type="match status" value="1"/>
</dbReference>
<dbReference type="CDD" id="cd04301">
    <property type="entry name" value="NAT_SF"/>
    <property type="match status" value="1"/>
</dbReference>
<dbReference type="EMBL" id="JADJZA010000010">
    <property type="protein sequence ID" value="MBK9298660.1"/>
    <property type="molecule type" value="Genomic_DNA"/>
</dbReference>
<dbReference type="AlphaFoldDB" id="A0A936NES4"/>
<keyword evidence="1" id="KW-0808">Transferase</keyword>
<protein>
    <submittedName>
        <fullName evidence="4">GNAT family N-acetyltransferase</fullName>
    </submittedName>
</protein>